<evidence type="ECO:0000313" key="1">
    <source>
        <dbReference type="EMBL" id="MBW0505811.1"/>
    </source>
</evidence>
<evidence type="ECO:0000313" key="2">
    <source>
        <dbReference type="Proteomes" id="UP000765509"/>
    </source>
</evidence>
<keyword evidence="2" id="KW-1185">Reference proteome</keyword>
<protein>
    <submittedName>
        <fullName evidence="1">Uncharacterized protein</fullName>
    </submittedName>
</protein>
<accession>A0A9Q3HHU5</accession>
<dbReference type="AlphaFoldDB" id="A0A9Q3HHU5"/>
<name>A0A9Q3HHU5_9BASI</name>
<gene>
    <name evidence="1" type="ORF">O181_045526</name>
</gene>
<dbReference type="Proteomes" id="UP000765509">
    <property type="component" value="Unassembled WGS sequence"/>
</dbReference>
<organism evidence="1 2">
    <name type="scientific">Austropuccinia psidii MF-1</name>
    <dbReference type="NCBI Taxonomy" id="1389203"/>
    <lineage>
        <taxon>Eukaryota</taxon>
        <taxon>Fungi</taxon>
        <taxon>Dikarya</taxon>
        <taxon>Basidiomycota</taxon>
        <taxon>Pucciniomycotina</taxon>
        <taxon>Pucciniomycetes</taxon>
        <taxon>Pucciniales</taxon>
        <taxon>Sphaerophragmiaceae</taxon>
        <taxon>Austropuccinia</taxon>
    </lineage>
</organism>
<proteinExistence type="predicted"/>
<dbReference type="EMBL" id="AVOT02018711">
    <property type="protein sequence ID" value="MBW0505811.1"/>
    <property type="molecule type" value="Genomic_DNA"/>
</dbReference>
<comment type="caution">
    <text evidence="1">The sequence shown here is derived from an EMBL/GenBank/DDBJ whole genome shotgun (WGS) entry which is preliminary data.</text>
</comment>
<sequence length="133" mass="15530">MKSIGKVIKEIITPHRKGNIRLNPEFFVLYDAHIQGFLLGTDYQRMYGIYICNNKNRKVSIGTNKEKRFSLDIYQMSTHDPLERLLNEFREGKFSTSLISKQKNRLLKMLRKNGPAFSICKEPLGNIRGHDKE</sequence>
<reference evidence="1" key="1">
    <citation type="submission" date="2021-03" db="EMBL/GenBank/DDBJ databases">
        <title>Draft genome sequence of rust myrtle Austropuccinia psidii MF-1, a brazilian biotype.</title>
        <authorList>
            <person name="Quecine M.C."/>
            <person name="Pachon D.M.R."/>
            <person name="Bonatelli M.L."/>
            <person name="Correr F.H."/>
            <person name="Franceschini L.M."/>
            <person name="Leite T.F."/>
            <person name="Margarido G.R.A."/>
            <person name="Almeida C.A."/>
            <person name="Ferrarezi J.A."/>
            <person name="Labate C.A."/>
        </authorList>
    </citation>
    <scope>NUCLEOTIDE SEQUENCE</scope>
    <source>
        <strain evidence="1">MF-1</strain>
    </source>
</reference>